<organism evidence="3 4">
    <name type="scientific">Nezara viridula</name>
    <name type="common">Southern green stink bug</name>
    <name type="synonym">Cimex viridulus</name>
    <dbReference type="NCBI Taxonomy" id="85310"/>
    <lineage>
        <taxon>Eukaryota</taxon>
        <taxon>Metazoa</taxon>
        <taxon>Ecdysozoa</taxon>
        <taxon>Arthropoda</taxon>
        <taxon>Hexapoda</taxon>
        <taxon>Insecta</taxon>
        <taxon>Pterygota</taxon>
        <taxon>Neoptera</taxon>
        <taxon>Paraneoptera</taxon>
        <taxon>Hemiptera</taxon>
        <taxon>Heteroptera</taxon>
        <taxon>Panheteroptera</taxon>
        <taxon>Pentatomomorpha</taxon>
        <taxon>Pentatomoidea</taxon>
        <taxon>Pentatomidae</taxon>
        <taxon>Pentatominae</taxon>
        <taxon>Nezara</taxon>
    </lineage>
</organism>
<dbReference type="Proteomes" id="UP001152798">
    <property type="component" value="Chromosome 4"/>
</dbReference>
<dbReference type="EMBL" id="OV725080">
    <property type="protein sequence ID" value="CAH1400347.1"/>
    <property type="molecule type" value="Genomic_DNA"/>
</dbReference>
<gene>
    <name evidence="3" type="ORF">NEZAVI_LOCUS9609</name>
</gene>
<keyword evidence="2" id="KW-1133">Transmembrane helix</keyword>
<reference evidence="3" key="1">
    <citation type="submission" date="2022-01" db="EMBL/GenBank/DDBJ databases">
        <authorList>
            <person name="King R."/>
        </authorList>
    </citation>
    <scope>NUCLEOTIDE SEQUENCE</scope>
</reference>
<feature type="compositionally biased region" description="Basic and acidic residues" evidence="1">
    <location>
        <begin position="95"/>
        <end position="111"/>
    </location>
</feature>
<sequence>QRTDGPPPVPPRKRPPPPPPPAAEPPKDSPPPSYSDLYSPPHRRYSHTAADIQLLPPPRSNPARKFSEGSVPAAGYKFNSKRGATVILPPPIKTDFVEPKPEPDKISERQDSNVSSDSFSQSSSPSYTNKSMEAPLLPNLTKKKRYQIEKELAPIRLERKDDIETIEDTNTSPITKSHSTPASLQTIVRLQTGSSMSLHHRIIRDIRRPSSHYMKNNRLRCHFLQVTINILAIIAIAGGLAIYFKAYPNTTVRYVNRTVTTTKVAYVHHDVNPAPGE</sequence>
<dbReference type="AlphaFoldDB" id="A0A9P0MRV2"/>
<evidence type="ECO:0000256" key="1">
    <source>
        <dbReference type="SAM" id="MobiDB-lite"/>
    </source>
</evidence>
<keyword evidence="4" id="KW-1185">Reference proteome</keyword>
<evidence type="ECO:0000313" key="3">
    <source>
        <dbReference type="EMBL" id="CAH1400347.1"/>
    </source>
</evidence>
<keyword evidence="2" id="KW-0812">Transmembrane</keyword>
<dbReference type="OrthoDB" id="6606977at2759"/>
<feature type="compositionally biased region" description="Low complexity" evidence="1">
    <location>
        <begin position="112"/>
        <end position="126"/>
    </location>
</feature>
<feature type="transmembrane region" description="Helical" evidence="2">
    <location>
        <begin position="223"/>
        <end position="244"/>
    </location>
</feature>
<accession>A0A9P0MRV2</accession>
<feature type="compositionally biased region" description="Pro residues" evidence="1">
    <location>
        <begin position="1"/>
        <end position="33"/>
    </location>
</feature>
<keyword evidence="2" id="KW-0472">Membrane</keyword>
<feature type="region of interest" description="Disordered" evidence="1">
    <location>
        <begin position="1"/>
        <end position="134"/>
    </location>
</feature>
<proteinExistence type="predicted"/>
<name>A0A9P0MRV2_NEZVI</name>
<feature type="non-terminal residue" evidence="3">
    <location>
        <position position="1"/>
    </location>
</feature>
<evidence type="ECO:0000313" key="4">
    <source>
        <dbReference type="Proteomes" id="UP001152798"/>
    </source>
</evidence>
<evidence type="ECO:0000256" key="2">
    <source>
        <dbReference type="SAM" id="Phobius"/>
    </source>
</evidence>
<protein>
    <submittedName>
        <fullName evidence="3">Uncharacterized protein</fullName>
    </submittedName>
</protein>